<reference evidence="2" key="2">
    <citation type="submission" date="2015-01" db="EMBL/GenBank/DDBJ databases">
        <title>Evolutionary Origins and Diversification of the Mycorrhizal Mutualists.</title>
        <authorList>
            <consortium name="DOE Joint Genome Institute"/>
            <consortium name="Mycorrhizal Genomics Consortium"/>
            <person name="Kohler A."/>
            <person name="Kuo A."/>
            <person name="Nagy L.G."/>
            <person name="Floudas D."/>
            <person name="Copeland A."/>
            <person name="Barry K.W."/>
            <person name="Cichocki N."/>
            <person name="Veneault-Fourrey C."/>
            <person name="LaButti K."/>
            <person name="Lindquist E.A."/>
            <person name="Lipzen A."/>
            <person name="Lundell T."/>
            <person name="Morin E."/>
            <person name="Murat C."/>
            <person name="Riley R."/>
            <person name="Ohm R."/>
            <person name="Sun H."/>
            <person name="Tunlid A."/>
            <person name="Henrissat B."/>
            <person name="Grigoriev I.V."/>
            <person name="Hibbett D.S."/>
            <person name="Martin F."/>
        </authorList>
    </citation>
    <scope>NUCLEOTIDE SEQUENCE [LARGE SCALE GENOMIC DNA]</scope>
    <source>
        <strain evidence="2">Marx 270</strain>
    </source>
</reference>
<protein>
    <submittedName>
        <fullName evidence="1">Uncharacterized protein</fullName>
    </submittedName>
</protein>
<keyword evidence="2" id="KW-1185">Reference proteome</keyword>
<dbReference type="AlphaFoldDB" id="A0A0C3P3X0"/>
<sequence>MTPDAIHAIGLANSKAEYPLHVTSLFIDNRSTIASVNITANLAKHMNEFALVTRYSGESLRPMCEFTDMALSHTPRVAFCRGYW</sequence>
<dbReference type="EMBL" id="KN831983">
    <property type="protein sequence ID" value="KIO02166.1"/>
    <property type="molecule type" value="Genomic_DNA"/>
</dbReference>
<proteinExistence type="predicted"/>
<dbReference type="OrthoDB" id="2709131at2759"/>
<accession>A0A0C3P3X0</accession>
<gene>
    <name evidence="1" type="ORF">M404DRAFT_1002585</name>
</gene>
<evidence type="ECO:0000313" key="2">
    <source>
        <dbReference type="Proteomes" id="UP000054217"/>
    </source>
</evidence>
<organism evidence="1 2">
    <name type="scientific">Pisolithus tinctorius Marx 270</name>
    <dbReference type="NCBI Taxonomy" id="870435"/>
    <lineage>
        <taxon>Eukaryota</taxon>
        <taxon>Fungi</taxon>
        <taxon>Dikarya</taxon>
        <taxon>Basidiomycota</taxon>
        <taxon>Agaricomycotina</taxon>
        <taxon>Agaricomycetes</taxon>
        <taxon>Agaricomycetidae</taxon>
        <taxon>Boletales</taxon>
        <taxon>Sclerodermatineae</taxon>
        <taxon>Pisolithaceae</taxon>
        <taxon>Pisolithus</taxon>
    </lineage>
</organism>
<name>A0A0C3P3X0_PISTI</name>
<dbReference type="InParanoid" id="A0A0C3P3X0"/>
<evidence type="ECO:0000313" key="1">
    <source>
        <dbReference type="EMBL" id="KIO02166.1"/>
    </source>
</evidence>
<reference evidence="1 2" key="1">
    <citation type="submission" date="2014-04" db="EMBL/GenBank/DDBJ databases">
        <authorList>
            <consortium name="DOE Joint Genome Institute"/>
            <person name="Kuo A."/>
            <person name="Kohler A."/>
            <person name="Costa M.D."/>
            <person name="Nagy L.G."/>
            <person name="Floudas D."/>
            <person name="Copeland A."/>
            <person name="Barry K.W."/>
            <person name="Cichocki N."/>
            <person name="Veneault-Fourrey C."/>
            <person name="LaButti K."/>
            <person name="Lindquist E.A."/>
            <person name="Lipzen A."/>
            <person name="Lundell T."/>
            <person name="Morin E."/>
            <person name="Murat C."/>
            <person name="Sun H."/>
            <person name="Tunlid A."/>
            <person name="Henrissat B."/>
            <person name="Grigoriev I.V."/>
            <person name="Hibbett D.S."/>
            <person name="Martin F."/>
            <person name="Nordberg H.P."/>
            <person name="Cantor M.N."/>
            <person name="Hua S.X."/>
        </authorList>
    </citation>
    <scope>NUCLEOTIDE SEQUENCE [LARGE SCALE GENOMIC DNA]</scope>
    <source>
        <strain evidence="1 2">Marx 270</strain>
    </source>
</reference>
<dbReference type="Proteomes" id="UP000054217">
    <property type="component" value="Unassembled WGS sequence"/>
</dbReference>
<dbReference type="HOGENOM" id="CLU_2528360_0_0_1"/>